<evidence type="ECO:0000313" key="3">
    <source>
        <dbReference type="EMBL" id="SPT70484.1"/>
    </source>
</evidence>
<dbReference type="GO" id="GO:0046657">
    <property type="term" value="P:folic acid catabolic process"/>
    <property type="evidence" value="ECO:0007669"/>
    <property type="project" value="TreeGrafter"/>
</dbReference>
<protein>
    <submittedName>
        <fullName evidence="3">Indole-3-acetyl-aspartic acid hydrolase</fullName>
        <ecNumber evidence="3">3.5.1.-</ecNumber>
    </submittedName>
</protein>
<dbReference type="Gene3D" id="3.40.630.10">
    <property type="entry name" value="Zn peptidases"/>
    <property type="match status" value="2"/>
</dbReference>
<reference evidence="3 4" key="1">
    <citation type="submission" date="2018-06" db="EMBL/GenBank/DDBJ databases">
        <authorList>
            <consortium name="Pathogen Informatics"/>
            <person name="Doyle S."/>
        </authorList>
    </citation>
    <scope>NUCLEOTIDE SEQUENCE [LARGE SCALE GENOMIC DNA]</scope>
    <source>
        <strain evidence="3 4">NCTC13093</strain>
    </source>
</reference>
<dbReference type="InterPro" id="IPR036264">
    <property type="entry name" value="Bact_exopeptidase_dim_dom"/>
</dbReference>
<dbReference type="GO" id="GO:0005737">
    <property type="term" value="C:cytoplasm"/>
    <property type="evidence" value="ECO:0007669"/>
    <property type="project" value="TreeGrafter"/>
</dbReference>
<dbReference type="PANTHER" id="PTHR30575:SF3">
    <property type="entry name" value="PEPTIDASE M20 DIMERISATION DOMAIN-CONTAINING PROTEIN"/>
    <property type="match status" value="1"/>
</dbReference>
<dbReference type="InterPro" id="IPR017439">
    <property type="entry name" value="Amidohydrolase"/>
</dbReference>
<dbReference type="EC" id="3.5.1.-" evidence="3"/>
<dbReference type="GO" id="GO:0071713">
    <property type="term" value="F:para-aminobenzoyl-glutamate hydrolase activity"/>
    <property type="evidence" value="ECO:0007669"/>
    <property type="project" value="TreeGrafter"/>
</dbReference>
<keyword evidence="1 3" id="KW-0378">Hydrolase</keyword>
<dbReference type="SUPFAM" id="SSF53187">
    <property type="entry name" value="Zn-dependent exopeptidases"/>
    <property type="match status" value="1"/>
</dbReference>
<proteinExistence type="predicted"/>
<dbReference type="NCBIfam" id="TIGR01891">
    <property type="entry name" value="amidohydrolases"/>
    <property type="match status" value="1"/>
</dbReference>
<dbReference type="InterPro" id="IPR011650">
    <property type="entry name" value="Peptidase_M20_dimer"/>
</dbReference>
<dbReference type="Pfam" id="PF01546">
    <property type="entry name" value="Peptidase_M20"/>
    <property type="match status" value="1"/>
</dbReference>
<dbReference type="RefSeq" id="WP_113744550.1">
    <property type="nucleotide sequence ID" value="NZ_UAPU01000005.1"/>
</dbReference>
<dbReference type="Pfam" id="PF07687">
    <property type="entry name" value="M20_dimer"/>
    <property type="match status" value="1"/>
</dbReference>
<dbReference type="PANTHER" id="PTHR30575">
    <property type="entry name" value="PEPTIDASE M20"/>
    <property type="match status" value="1"/>
</dbReference>
<keyword evidence="4" id="KW-1185">Reference proteome</keyword>
<dbReference type="GO" id="GO:0016805">
    <property type="term" value="F:dipeptidase activity"/>
    <property type="evidence" value="ECO:0007669"/>
    <property type="project" value="TreeGrafter"/>
</dbReference>
<evidence type="ECO:0000313" key="4">
    <source>
        <dbReference type="Proteomes" id="UP000250086"/>
    </source>
</evidence>
<sequence length="407" mass="45123">MSDIIALRRHLHTLPELAFKEWNTLAYIVATLKQCTHLSFEYLPSGTYDKYKDLINTDKKEVEIEPGVFIDVPALKVSFDFAQDGENLAFRCDMDALPVEEAHCTGHKPYDLNFVSDNGNMHACAHDGHMAIALMSILHIDKNFEKLKSHTKLGSVSFIFQCAEEGCRGGIIISQSDFLKNVDTLYCYHLGMRLPSLSIATNPKKFLATQKFMLKMHGVKAHAGRPHQGVNALLPLCSIILDFMDYADTQNGIYINFGNMLSPGASNIVPDFASVFGEIRSNDAANIDIYYKKLVELIDKYTQDSKAVCELLPLGRAVGIENSSCLVQSLNSICSDLGFSVAEHFDFNASEDASLLIESVQKRGGQAMHFVIGANLSAEHHNALFDFDESVLDKACALILKIIESRS</sequence>
<dbReference type="SUPFAM" id="SSF55031">
    <property type="entry name" value="Bacterial exopeptidase dimerisation domain"/>
    <property type="match status" value="1"/>
</dbReference>
<dbReference type="InterPro" id="IPR052030">
    <property type="entry name" value="Peptidase_M20/M20A_hydrolases"/>
</dbReference>
<gene>
    <name evidence="3" type="primary">iaaH</name>
    <name evidence="3" type="ORF">NCTC13093_01900</name>
</gene>
<dbReference type="AlphaFoldDB" id="A0A2X0V7Q2"/>
<dbReference type="Proteomes" id="UP000250086">
    <property type="component" value="Unassembled WGS sequence"/>
</dbReference>
<evidence type="ECO:0000259" key="2">
    <source>
        <dbReference type="Pfam" id="PF07687"/>
    </source>
</evidence>
<organism evidence="3 4">
    <name type="scientific">Anaerobiospirillum thomasii</name>
    <dbReference type="NCBI Taxonomy" id="179995"/>
    <lineage>
        <taxon>Bacteria</taxon>
        <taxon>Pseudomonadati</taxon>
        <taxon>Pseudomonadota</taxon>
        <taxon>Gammaproteobacteria</taxon>
        <taxon>Aeromonadales</taxon>
        <taxon>Succinivibrionaceae</taxon>
        <taxon>Anaerobiospirillum</taxon>
    </lineage>
</organism>
<evidence type="ECO:0000256" key="1">
    <source>
        <dbReference type="ARBA" id="ARBA00022801"/>
    </source>
</evidence>
<name>A0A2X0V7Q2_9GAMM</name>
<feature type="domain" description="Peptidase M20 dimerisation" evidence="2">
    <location>
        <begin position="212"/>
        <end position="301"/>
    </location>
</feature>
<dbReference type="OrthoDB" id="9777385at2"/>
<dbReference type="InterPro" id="IPR002933">
    <property type="entry name" value="Peptidase_M20"/>
</dbReference>
<accession>A0A2X0V7Q2</accession>
<dbReference type="EMBL" id="UAPV01000001">
    <property type="protein sequence ID" value="SPT70484.1"/>
    <property type="molecule type" value="Genomic_DNA"/>
</dbReference>